<reference evidence="2" key="1">
    <citation type="submission" date="2021-01" db="EMBL/GenBank/DDBJ databases">
        <title>Whole genome shotgun sequence of Virgisporangium ochraceum NBRC 16418.</title>
        <authorList>
            <person name="Komaki H."/>
            <person name="Tamura T."/>
        </authorList>
    </citation>
    <scope>NUCLEOTIDE SEQUENCE</scope>
    <source>
        <strain evidence="2">NBRC 16418</strain>
    </source>
</reference>
<dbReference type="PANTHER" id="PTHR35525:SF3">
    <property type="entry name" value="BLL6575 PROTEIN"/>
    <property type="match status" value="1"/>
</dbReference>
<protein>
    <recommendedName>
        <fullName evidence="1">Zinc finger CGNR domain-containing protein</fullName>
    </recommendedName>
</protein>
<accession>A0A8J3ZXI0</accession>
<dbReference type="InterPro" id="IPR021005">
    <property type="entry name" value="Znf_CGNR"/>
</dbReference>
<dbReference type="Pfam" id="PF07336">
    <property type="entry name" value="ABATE"/>
    <property type="match status" value="1"/>
</dbReference>
<name>A0A8J3ZXI0_9ACTN</name>
<dbReference type="InterPro" id="IPR010852">
    <property type="entry name" value="ABATE"/>
</dbReference>
<evidence type="ECO:0000313" key="2">
    <source>
        <dbReference type="EMBL" id="GIJ71431.1"/>
    </source>
</evidence>
<dbReference type="EMBL" id="BOPH01000088">
    <property type="protein sequence ID" value="GIJ71431.1"/>
    <property type="molecule type" value="Genomic_DNA"/>
</dbReference>
<evidence type="ECO:0000313" key="3">
    <source>
        <dbReference type="Proteomes" id="UP000635606"/>
    </source>
</evidence>
<dbReference type="InterPro" id="IPR023286">
    <property type="entry name" value="ABATE_dom_sf"/>
</dbReference>
<dbReference type="AlphaFoldDB" id="A0A8J3ZXI0"/>
<feature type="domain" description="Zinc finger CGNR" evidence="1">
    <location>
        <begin position="176"/>
        <end position="219"/>
    </location>
</feature>
<dbReference type="SUPFAM" id="SSF160904">
    <property type="entry name" value="Jann2411-like"/>
    <property type="match status" value="1"/>
</dbReference>
<dbReference type="Proteomes" id="UP000635606">
    <property type="component" value="Unassembled WGS sequence"/>
</dbReference>
<dbReference type="PANTHER" id="PTHR35525">
    <property type="entry name" value="BLL6575 PROTEIN"/>
    <property type="match status" value="1"/>
</dbReference>
<gene>
    <name evidence="2" type="ORF">Voc01_063480</name>
</gene>
<proteinExistence type="predicted"/>
<evidence type="ECO:0000259" key="1">
    <source>
        <dbReference type="Pfam" id="PF11706"/>
    </source>
</evidence>
<dbReference type="Pfam" id="PF11706">
    <property type="entry name" value="zf-CGNR"/>
    <property type="match status" value="1"/>
</dbReference>
<comment type="caution">
    <text evidence="2">The sequence shown here is derived from an EMBL/GenBank/DDBJ whole genome shotgun (WGS) entry which is preliminary data.</text>
</comment>
<organism evidence="2 3">
    <name type="scientific">Virgisporangium ochraceum</name>
    <dbReference type="NCBI Taxonomy" id="65505"/>
    <lineage>
        <taxon>Bacteria</taxon>
        <taxon>Bacillati</taxon>
        <taxon>Actinomycetota</taxon>
        <taxon>Actinomycetes</taxon>
        <taxon>Micromonosporales</taxon>
        <taxon>Micromonosporaceae</taxon>
        <taxon>Virgisporangium</taxon>
    </lineage>
</organism>
<keyword evidence="3" id="KW-1185">Reference proteome</keyword>
<dbReference type="Gene3D" id="1.10.3300.10">
    <property type="entry name" value="Jann2411-like domain"/>
    <property type="match status" value="1"/>
</dbReference>
<sequence length="229" mass="25022">MMNDATVGVEGLVRNGGALCLDFINTVEPRTGPVSREWLTGYPDLVTWARYGGLVDEATADALLRTSAARPSAAQAAFRTAIDLREGLFRLFAAIVHDTTPTPADLDLLGRAFATATRHGRLAPHADRFDWTWDAAVPADASGDASGGASADPLGRPWWPVVASAMELLTHGPLDRIKQCPTDEGCSWLFLDATKNRSRRWCSMDDCGSLIKARRQTDKRRTARQRTRT</sequence>